<evidence type="ECO:0000313" key="3">
    <source>
        <dbReference type="Proteomes" id="UP000199202"/>
    </source>
</evidence>
<organism evidence="2 3">
    <name type="scientific">Nonomuraea jiangxiensis</name>
    <dbReference type="NCBI Taxonomy" id="633440"/>
    <lineage>
        <taxon>Bacteria</taxon>
        <taxon>Bacillati</taxon>
        <taxon>Actinomycetota</taxon>
        <taxon>Actinomycetes</taxon>
        <taxon>Streptosporangiales</taxon>
        <taxon>Streptosporangiaceae</taxon>
        <taxon>Nonomuraea</taxon>
    </lineage>
</organism>
<dbReference type="Proteomes" id="UP000199202">
    <property type="component" value="Unassembled WGS sequence"/>
</dbReference>
<feature type="region of interest" description="Disordered" evidence="1">
    <location>
        <begin position="41"/>
        <end position="71"/>
    </location>
</feature>
<feature type="compositionally biased region" description="Low complexity" evidence="1">
    <location>
        <begin position="43"/>
        <end position="56"/>
    </location>
</feature>
<dbReference type="Gene3D" id="2.40.10.10">
    <property type="entry name" value="Trypsin-like serine proteases"/>
    <property type="match status" value="1"/>
</dbReference>
<dbReference type="SUPFAM" id="SSF50494">
    <property type="entry name" value="Trypsin-like serine proteases"/>
    <property type="match status" value="1"/>
</dbReference>
<evidence type="ECO:0000313" key="2">
    <source>
        <dbReference type="EMBL" id="SDI95937.1"/>
    </source>
</evidence>
<accession>A0A1G8PTW3</accession>
<keyword evidence="3" id="KW-1185">Reference proteome</keyword>
<proteinExistence type="predicted"/>
<protein>
    <submittedName>
        <fullName evidence="2">Uncharacterized protein</fullName>
    </submittedName>
</protein>
<dbReference type="EMBL" id="FNDJ01000008">
    <property type="protein sequence ID" value="SDI95937.1"/>
    <property type="molecule type" value="Genomic_DNA"/>
</dbReference>
<dbReference type="RefSeq" id="WP_218135837.1">
    <property type="nucleotide sequence ID" value="NZ_FNDJ01000008.1"/>
</dbReference>
<sequence>MKGTEDITVTFADGTTSKAVVVSGLDRMAEDGDLSGLIQFDASVNPGSSGGPSSRHPMPPLRRPRSRPRSRGIATPWWRIVPSQYAR</sequence>
<reference evidence="2 3" key="1">
    <citation type="submission" date="2016-10" db="EMBL/GenBank/DDBJ databases">
        <authorList>
            <person name="de Groot N.N."/>
        </authorList>
    </citation>
    <scope>NUCLEOTIDE SEQUENCE [LARGE SCALE GENOMIC DNA]</scope>
    <source>
        <strain evidence="2 3">CGMCC 4.6533</strain>
    </source>
</reference>
<dbReference type="InterPro" id="IPR043504">
    <property type="entry name" value="Peptidase_S1_PA_chymotrypsin"/>
</dbReference>
<gene>
    <name evidence="2" type="ORF">SAMN05421869_10828</name>
</gene>
<dbReference type="InterPro" id="IPR009003">
    <property type="entry name" value="Peptidase_S1_PA"/>
</dbReference>
<dbReference type="AlphaFoldDB" id="A0A1G8PTW3"/>
<evidence type="ECO:0000256" key="1">
    <source>
        <dbReference type="SAM" id="MobiDB-lite"/>
    </source>
</evidence>
<name>A0A1G8PTW3_9ACTN</name>